<feature type="region of interest" description="Disordered" evidence="1">
    <location>
        <begin position="1"/>
        <end position="171"/>
    </location>
</feature>
<accession>A0AAW1L4C4</accession>
<reference evidence="2 3" key="1">
    <citation type="journal article" date="2024" name="BMC Genomics">
        <title>De novo assembly and annotation of Popillia japonica's genome with initial clues to its potential as an invasive pest.</title>
        <authorList>
            <person name="Cucini C."/>
            <person name="Boschi S."/>
            <person name="Funari R."/>
            <person name="Cardaioli E."/>
            <person name="Iannotti N."/>
            <person name="Marturano G."/>
            <person name="Paoli F."/>
            <person name="Bruttini M."/>
            <person name="Carapelli A."/>
            <person name="Frati F."/>
            <person name="Nardi F."/>
        </authorList>
    </citation>
    <scope>NUCLEOTIDE SEQUENCE [LARGE SCALE GENOMIC DNA]</scope>
    <source>
        <strain evidence="2">DMR45628</strain>
    </source>
</reference>
<organism evidence="2 3">
    <name type="scientific">Popillia japonica</name>
    <name type="common">Japanese beetle</name>
    <dbReference type="NCBI Taxonomy" id="7064"/>
    <lineage>
        <taxon>Eukaryota</taxon>
        <taxon>Metazoa</taxon>
        <taxon>Ecdysozoa</taxon>
        <taxon>Arthropoda</taxon>
        <taxon>Hexapoda</taxon>
        <taxon>Insecta</taxon>
        <taxon>Pterygota</taxon>
        <taxon>Neoptera</taxon>
        <taxon>Endopterygota</taxon>
        <taxon>Coleoptera</taxon>
        <taxon>Polyphaga</taxon>
        <taxon>Scarabaeiformia</taxon>
        <taxon>Scarabaeidae</taxon>
        <taxon>Rutelinae</taxon>
        <taxon>Popillia</taxon>
    </lineage>
</organism>
<feature type="compositionally biased region" description="Polar residues" evidence="1">
    <location>
        <begin position="148"/>
        <end position="160"/>
    </location>
</feature>
<name>A0AAW1L4C4_POPJA</name>
<dbReference type="EMBL" id="JASPKY010000159">
    <property type="protein sequence ID" value="KAK9729590.1"/>
    <property type="molecule type" value="Genomic_DNA"/>
</dbReference>
<evidence type="ECO:0000313" key="3">
    <source>
        <dbReference type="Proteomes" id="UP001458880"/>
    </source>
</evidence>
<proteinExistence type="predicted"/>
<evidence type="ECO:0000313" key="2">
    <source>
        <dbReference type="EMBL" id="KAK9729590.1"/>
    </source>
</evidence>
<protein>
    <submittedName>
        <fullName evidence="2">Uncharacterized protein</fullName>
    </submittedName>
</protein>
<comment type="caution">
    <text evidence="2">The sequence shown here is derived from an EMBL/GenBank/DDBJ whole genome shotgun (WGS) entry which is preliminary data.</text>
</comment>
<gene>
    <name evidence="2" type="ORF">QE152_g15875</name>
</gene>
<feature type="compositionally biased region" description="Basic and acidic residues" evidence="1">
    <location>
        <begin position="1"/>
        <end position="31"/>
    </location>
</feature>
<keyword evidence="3" id="KW-1185">Reference proteome</keyword>
<sequence>MEELKKLKDIEKETQEREEKEDEVFKRRESLQRTPPGQQKWMLQGVLEGGSKDTKQGTITPLLRPRANTLPTGKITGPQERVANLSKRPREEGTPPPTKKEEKAGNSQATVGPLPPAADKGGTGRSTPKTDTPRTRTRANVAAGKSTGKATQSDTEGSTSTDDEIGGRLRLAPSSPKLDFIAKMRDDEEAEIRKCREIIVRMKAASERQKNMSMEVKNGLKELEEAVDVITFCRASWKKAELAVKTVTPKGYTQRVTDNTRCAPKAHGYIASGTRDR</sequence>
<evidence type="ECO:0000256" key="1">
    <source>
        <dbReference type="SAM" id="MobiDB-lite"/>
    </source>
</evidence>
<dbReference type="AlphaFoldDB" id="A0AAW1L4C4"/>
<dbReference type="Proteomes" id="UP001458880">
    <property type="component" value="Unassembled WGS sequence"/>
</dbReference>
<feature type="compositionally biased region" description="Basic and acidic residues" evidence="1">
    <location>
        <begin position="88"/>
        <end position="104"/>
    </location>
</feature>